<accession>A0ABP8FNJ5</accession>
<evidence type="ECO:0000313" key="4">
    <source>
        <dbReference type="EMBL" id="GAA4307619.1"/>
    </source>
</evidence>
<evidence type="ECO:0000256" key="1">
    <source>
        <dbReference type="ARBA" id="ARBA00022737"/>
    </source>
</evidence>
<dbReference type="Pfam" id="PF13432">
    <property type="entry name" value="TPR_16"/>
    <property type="match status" value="1"/>
</dbReference>
<evidence type="ECO:0008006" key="6">
    <source>
        <dbReference type="Google" id="ProtNLM"/>
    </source>
</evidence>
<dbReference type="Pfam" id="PF13181">
    <property type="entry name" value="TPR_8"/>
    <property type="match status" value="2"/>
</dbReference>
<sequence length="382" mass="43298">MKATLFTILSLFIFAGLYAQQTDKLNDALLLEYYQNQRFAEAAQYLKTTYAEPVTDLKALASLAYTFQMAGKLSDAESYYLRILATDSTNIPVLFNLGNINIRRGNNIKALNYYKSILSRDSTNFKVYKQLATLSQNTGDFGSCIYYLQKANTINPTEADVAFDLATFYIGLKQIAQADKVISTALEADSADMQLLQGKAKIVYQLNKYPETIELCKKLRETGDVSYNVISMLAISYYNTKKYNECIETFSALDATHTQSEASWYYVAVSYKALGNQTKAIACLQESIKQAISANVDTYYSEMADSFDKSGRLKSAVNAYKKALQFDQKPMTYYALASLYDDKLKDRTTALKYYKLYLQANPTEKQKSYTEFVKDRVTRLAR</sequence>
<proteinExistence type="predicted"/>
<keyword evidence="3" id="KW-0732">Signal</keyword>
<dbReference type="RefSeq" id="WP_345209030.1">
    <property type="nucleotide sequence ID" value="NZ_BAABFT010000001.1"/>
</dbReference>
<dbReference type="Pfam" id="PF12895">
    <property type="entry name" value="ANAPC3"/>
    <property type="match status" value="1"/>
</dbReference>
<evidence type="ECO:0000313" key="5">
    <source>
        <dbReference type="Proteomes" id="UP001500582"/>
    </source>
</evidence>
<keyword evidence="1" id="KW-0677">Repeat</keyword>
<reference evidence="5" key="1">
    <citation type="journal article" date="2019" name="Int. J. Syst. Evol. Microbiol.">
        <title>The Global Catalogue of Microorganisms (GCM) 10K type strain sequencing project: providing services to taxonomists for standard genome sequencing and annotation.</title>
        <authorList>
            <consortium name="The Broad Institute Genomics Platform"/>
            <consortium name="The Broad Institute Genome Sequencing Center for Infectious Disease"/>
            <person name="Wu L."/>
            <person name="Ma J."/>
        </authorList>
    </citation>
    <scope>NUCLEOTIDE SEQUENCE [LARGE SCALE GENOMIC DNA]</scope>
    <source>
        <strain evidence="5">JCM 17705</strain>
    </source>
</reference>
<dbReference type="SUPFAM" id="SSF48452">
    <property type="entry name" value="TPR-like"/>
    <property type="match status" value="1"/>
</dbReference>
<keyword evidence="5" id="KW-1185">Reference proteome</keyword>
<evidence type="ECO:0000256" key="2">
    <source>
        <dbReference type="ARBA" id="ARBA00022803"/>
    </source>
</evidence>
<comment type="caution">
    <text evidence="4">The sequence shown here is derived from an EMBL/GenBank/DDBJ whole genome shotgun (WGS) entry which is preliminary data.</text>
</comment>
<dbReference type="InterPro" id="IPR011990">
    <property type="entry name" value="TPR-like_helical_dom_sf"/>
</dbReference>
<dbReference type="InterPro" id="IPR051012">
    <property type="entry name" value="CellSynth/LPSAsmb/PSIAsmb"/>
</dbReference>
<dbReference type="PANTHER" id="PTHR45586">
    <property type="entry name" value="TPR REPEAT-CONTAINING PROTEIN PA4667"/>
    <property type="match status" value="1"/>
</dbReference>
<gene>
    <name evidence="4" type="ORF">GCM10023149_01210</name>
</gene>
<feature type="signal peptide" evidence="3">
    <location>
        <begin position="1"/>
        <end position="19"/>
    </location>
</feature>
<dbReference type="Gene3D" id="1.25.40.10">
    <property type="entry name" value="Tetratricopeptide repeat domain"/>
    <property type="match status" value="2"/>
</dbReference>
<dbReference type="PANTHER" id="PTHR45586:SF1">
    <property type="entry name" value="LIPOPOLYSACCHARIDE ASSEMBLY PROTEIN B"/>
    <property type="match status" value="1"/>
</dbReference>
<dbReference type="Proteomes" id="UP001500582">
    <property type="component" value="Unassembled WGS sequence"/>
</dbReference>
<name>A0ABP8FNJ5_9SPHI</name>
<dbReference type="Pfam" id="PF14559">
    <property type="entry name" value="TPR_19"/>
    <property type="match status" value="1"/>
</dbReference>
<organism evidence="4 5">
    <name type="scientific">Mucilaginibacter gynuensis</name>
    <dbReference type="NCBI Taxonomy" id="1302236"/>
    <lineage>
        <taxon>Bacteria</taxon>
        <taxon>Pseudomonadati</taxon>
        <taxon>Bacteroidota</taxon>
        <taxon>Sphingobacteriia</taxon>
        <taxon>Sphingobacteriales</taxon>
        <taxon>Sphingobacteriaceae</taxon>
        <taxon>Mucilaginibacter</taxon>
    </lineage>
</organism>
<keyword evidence="2" id="KW-0802">TPR repeat</keyword>
<feature type="chain" id="PRO_5046886834" description="Tetratricopeptide repeat protein" evidence="3">
    <location>
        <begin position="20"/>
        <end position="382"/>
    </location>
</feature>
<dbReference type="SMART" id="SM00028">
    <property type="entry name" value="TPR"/>
    <property type="match status" value="7"/>
</dbReference>
<evidence type="ECO:0000256" key="3">
    <source>
        <dbReference type="SAM" id="SignalP"/>
    </source>
</evidence>
<dbReference type="EMBL" id="BAABFT010000001">
    <property type="protein sequence ID" value="GAA4307619.1"/>
    <property type="molecule type" value="Genomic_DNA"/>
</dbReference>
<dbReference type="InterPro" id="IPR019734">
    <property type="entry name" value="TPR_rpt"/>
</dbReference>
<protein>
    <recommendedName>
        <fullName evidence="6">Tetratricopeptide repeat protein</fullName>
    </recommendedName>
</protein>